<evidence type="ECO:0000313" key="1">
    <source>
        <dbReference type="EMBL" id="KIK04993.1"/>
    </source>
</evidence>
<dbReference type="AlphaFoldDB" id="A0A0C9YAI5"/>
<proteinExistence type="predicted"/>
<dbReference type="Proteomes" id="UP000054477">
    <property type="component" value="Unassembled WGS sequence"/>
</dbReference>
<reference evidence="1 2" key="1">
    <citation type="submission" date="2014-04" db="EMBL/GenBank/DDBJ databases">
        <authorList>
            <consortium name="DOE Joint Genome Institute"/>
            <person name="Kuo A."/>
            <person name="Kohler A."/>
            <person name="Nagy L.G."/>
            <person name="Floudas D."/>
            <person name="Copeland A."/>
            <person name="Barry K.W."/>
            <person name="Cichocki N."/>
            <person name="Veneault-Fourrey C."/>
            <person name="LaButti K."/>
            <person name="Lindquist E.A."/>
            <person name="Lipzen A."/>
            <person name="Lundell T."/>
            <person name="Morin E."/>
            <person name="Murat C."/>
            <person name="Sun H."/>
            <person name="Tunlid A."/>
            <person name="Henrissat B."/>
            <person name="Grigoriev I.V."/>
            <person name="Hibbett D.S."/>
            <person name="Martin F."/>
            <person name="Nordberg H.P."/>
            <person name="Cantor M.N."/>
            <person name="Hua S.X."/>
        </authorList>
    </citation>
    <scope>NUCLEOTIDE SEQUENCE [LARGE SCALE GENOMIC DNA]</scope>
    <source>
        <strain evidence="1 2">LaAM-08-1</strain>
    </source>
</reference>
<dbReference type="EMBL" id="KN838564">
    <property type="protein sequence ID" value="KIK04993.1"/>
    <property type="molecule type" value="Genomic_DNA"/>
</dbReference>
<reference evidence="2" key="2">
    <citation type="submission" date="2015-01" db="EMBL/GenBank/DDBJ databases">
        <title>Evolutionary Origins and Diversification of the Mycorrhizal Mutualists.</title>
        <authorList>
            <consortium name="DOE Joint Genome Institute"/>
            <consortium name="Mycorrhizal Genomics Consortium"/>
            <person name="Kohler A."/>
            <person name="Kuo A."/>
            <person name="Nagy L.G."/>
            <person name="Floudas D."/>
            <person name="Copeland A."/>
            <person name="Barry K.W."/>
            <person name="Cichocki N."/>
            <person name="Veneault-Fourrey C."/>
            <person name="LaButti K."/>
            <person name="Lindquist E.A."/>
            <person name="Lipzen A."/>
            <person name="Lundell T."/>
            <person name="Morin E."/>
            <person name="Murat C."/>
            <person name="Riley R."/>
            <person name="Ohm R."/>
            <person name="Sun H."/>
            <person name="Tunlid A."/>
            <person name="Henrissat B."/>
            <person name="Grigoriev I.V."/>
            <person name="Hibbett D.S."/>
            <person name="Martin F."/>
        </authorList>
    </citation>
    <scope>NUCLEOTIDE SEQUENCE [LARGE SCALE GENOMIC DNA]</scope>
    <source>
        <strain evidence="2">LaAM-08-1</strain>
    </source>
</reference>
<dbReference type="HOGENOM" id="CLU_2277932_0_0_1"/>
<keyword evidence="2" id="KW-1185">Reference proteome</keyword>
<sequence length="102" mass="11397">MASSHSSFDFSSSVYSYFSSQESSDWSLDTSSMSTRRKIHTNGLHTHTREVMDSVLQNELIGNRFEDITVESFVQDVFGLSPQRIAEILAMALELDPTAVST</sequence>
<evidence type="ECO:0000313" key="2">
    <source>
        <dbReference type="Proteomes" id="UP000054477"/>
    </source>
</evidence>
<gene>
    <name evidence="1" type="ORF">K443DRAFT_4178</name>
</gene>
<organism evidence="1 2">
    <name type="scientific">Laccaria amethystina LaAM-08-1</name>
    <dbReference type="NCBI Taxonomy" id="1095629"/>
    <lineage>
        <taxon>Eukaryota</taxon>
        <taxon>Fungi</taxon>
        <taxon>Dikarya</taxon>
        <taxon>Basidiomycota</taxon>
        <taxon>Agaricomycotina</taxon>
        <taxon>Agaricomycetes</taxon>
        <taxon>Agaricomycetidae</taxon>
        <taxon>Agaricales</taxon>
        <taxon>Agaricineae</taxon>
        <taxon>Hydnangiaceae</taxon>
        <taxon>Laccaria</taxon>
    </lineage>
</organism>
<name>A0A0C9YAI5_9AGAR</name>
<protein>
    <submittedName>
        <fullName evidence="1">Uncharacterized protein</fullName>
    </submittedName>
</protein>
<accession>A0A0C9YAI5</accession>